<evidence type="ECO:0000256" key="5">
    <source>
        <dbReference type="PIRSR" id="PIRSR016020-1"/>
    </source>
</evidence>
<dbReference type="EC" id="5.1.3.15" evidence="4"/>
<dbReference type="InterPro" id="IPR014718">
    <property type="entry name" value="GH-type_carb-bd"/>
</dbReference>
<dbReference type="CDD" id="cd09020">
    <property type="entry name" value="D-hex-6-P-epi_like"/>
    <property type="match status" value="1"/>
</dbReference>
<comment type="similarity">
    <text evidence="2 4">Belongs to the glucose-6-phosphate 1-epimerase family.</text>
</comment>
<accession>A0A8J7MBQ2</accession>
<protein>
    <recommendedName>
        <fullName evidence="4">Putative glucose-6-phosphate 1-epimerase</fullName>
        <ecNumber evidence="4">5.1.3.15</ecNumber>
    </recommendedName>
</protein>
<dbReference type="AlphaFoldDB" id="A0A8J7MBQ2"/>
<evidence type="ECO:0000256" key="3">
    <source>
        <dbReference type="ARBA" id="ARBA00023235"/>
    </source>
</evidence>
<keyword evidence="3 4" id="KW-0413">Isomerase</keyword>
<comment type="caution">
    <text evidence="6">The sequence shown here is derived from an EMBL/GenBank/DDBJ whole genome shotgun (WGS) entry which is preliminary data.</text>
</comment>
<keyword evidence="7" id="KW-1185">Reference proteome</keyword>
<organism evidence="6 7">
    <name type="scientific">Persicirhabdus sediminis</name>
    <dbReference type="NCBI Taxonomy" id="454144"/>
    <lineage>
        <taxon>Bacteria</taxon>
        <taxon>Pseudomonadati</taxon>
        <taxon>Verrucomicrobiota</taxon>
        <taxon>Verrucomicrobiia</taxon>
        <taxon>Verrucomicrobiales</taxon>
        <taxon>Verrucomicrobiaceae</taxon>
        <taxon>Persicirhabdus</taxon>
    </lineage>
</organism>
<reference evidence="6" key="1">
    <citation type="submission" date="2021-01" db="EMBL/GenBank/DDBJ databases">
        <title>Modified the classification status of verrucomicrobia.</title>
        <authorList>
            <person name="Feng X."/>
        </authorList>
    </citation>
    <scope>NUCLEOTIDE SEQUENCE</scope>
    <source>
        <strain evidence="6">_KCTC 22039</strain>
    </source>
</reference>
<evidence type="ECO:0000256" key="4">
    <source>
        <dbReference type="PIRNR" id="PIRNR016020"/>
    </source>
</evidence>
<dbReference type="PANTHER" id="PTHR11122:SF13">
    <property type="entry name" value="GLUCOSE-6-PHOSPHATE 1-EPIMERASE"/>
    <property type="match status" value="1"/>
</dbReference>
<dbReference type="SUPFAM" id="SSF74650">
    <property type="entry name" value="Galactose mutarotase-like"/>
    <property type="match status" value="1"/>
</dbReference>
<dbReference type="GO" id="GO:0005737">
    <property type="term" value="C:cytoplasm"/>
    <property type="evidence" value="ECO:0007669"/>
    <property type="project" value="TreeGrafter"/>
</dbReference>
<dbReference type="GO" id="GO:0005975">
    <property type="term" value="P:carbohydrate metabolic process"/>
    <property type="evidence" value="ECO:0007669"/>
    <property type="project" value="InterPro"/>
</dbReference>
<evidence type="ECO:0000256" key="2">
    <source>
        <dbReference type="ARBA" id="ARBA00005866"/>
    </source>
</evidence>
<evidence type="ECO:0000256" key="1">
    <source>
        <dbReference type="ARBA" id="ARBA00001096"/>
    </source>
</evidence>
<dbReference type="EMBL" id="JAENIM010000008">
    <property type="protein sequence ID" value="MBK1789643.1"/>
    <property type="molecule type" value="Genomic_DNA"/>
</dbReference>
<dbReference type="Pfam" id="PF01263">
    <property type="entry name" value="Aldose_epim"/>
    <property type="match status" value="1"/>
</dbReference>
<feature type="active site" evidence="5">
    <location>
        <position position="269"/>
    </location>
</feature>
<comment type="catalytic activity">
    <reaction evidence="1">
        <text>alpha-D-glucose 6-phosphate = beta-D-glucose 6-phosphate</text>
        <dbReference type="Rhea" id="RHEA:16249"/>
        <dbReference type="ChEBI" id="CHEBI:58225"/>
        <dbReference type="ChEBI" id="CHEBI:58247"/>
        <dbReference type="EC" id="5.1.3.15"/>
    </reaction>
</comment>
<proteinExistence type="inferred from homology"/>
<dbReference type="InterPro" id="IPR011013">
    <property type="entry name" value="Gal_mutarotase_sf_dom"/>
</dbReference>
<dbReference type="InterPro" id="IPR008183">
    <property type="entry name" value="Aldose_1/G6P_1-epimerase"/>
</dbReference>
<name>A0A8J7MBQ2_9BACT</name>
<evidence type="ECO:0000313" key="6">
    <source>
        <dbReference type="EMBL" id="MBK1789643.1"/>
    </source>
</evidence>
<dbReference type="GO" id="GO:0047938">
    <property type="term" value="F:glucose-6-phosphate 1-epimerase activity"/>
    <property type="evidence" value="ECO:0007669"/>
    <property type="project" value="UniProtKB-UniRule"/>
</dbReference>
<dbReference type="InterPro" id="IPR025532">
    <property type="entry name" value="G6P_1-epimerase"/>
</dbReference>
<dbReference type="Gene3D" id="2.70.98.10">
    <property type="match status" value="1"/>
</dbReference>
<gene>
    <name evidence="6" type="ORF">JIN82_00595</name>
</gene>
<dbReference type="Proteomes" id="UP000624703">
    <property type="component" value="Unassembled WGS sequence"/>
</dbReference>
<evidence type="ECO:0000313" key="7">
    <source>
        <dbReference type="Proteomes" id="UP000624703"/>
    </source>
</evidence>
<dbReference type="RefSeq" id="WP_200309667.1">
    <property type="nucleotide sequence ID" value="NZ_JAENIM010000008.1"/>
</dbReference>
<dbReference type="PIRSF" id="PIRSF016020">
    <property type="entry name" value="PHexose_mutarotase"/>
    <property type="match status" value="1"/>
</dbReference>
<dbReference type="PANTHER" id="PTHR11122">
    <property type="entry name" value="APOSPORY-ASSOCIATED PROTEIN C-RELATED"/>
    <property type="match status" value="1"/>
</dbReference>
<sequence>MQTLPDLAEYEITGQLRFVEKSAGYPVAQITHPKASGEIALHGAHLTAFQPAGEKPIIFTSSQAIYTEGKAIRGGIPICWPWFNAHPTESSFPSHGFARNRFWNLIASQANEEFVELTFELPTQGTEIWLPQSTRTTLRVRIGHELQLELLSENFSNESITVSEALHSYFCVSDSSQVSVTGLDQARYIDTVGEQTERLQSGDVSFSGEVDRIYQSDATTHILDKNWNRIIKIQKSGSGSTVVWNPWNEKAADLGDLADEEYHDFICVETANAHDKSVSVPAMGKHLCSLIISAETL</sequence>
<feature type="active site" evidence="5">
    <location>
        <position position="167"/>
    </location>
</feature>
<dbReference type="GO" id="GO:0030246">
    <property type="term" value="F:carbohydrate binding"/>
    <property type="evidence" value="ECO:0007669"/>
    <property type="project" value="UniProtKB-UniRule"/>
</dbReference>